<evidence type="ECO:0000313" key="3">
    <source>
        <dbReference type="Proteomes" id="UP000580250"/>
    </source>
</evidence>
<name>A0A6V7VD55_MELEN</name>
<evidence type="ECO:0000256" key="1">
    <source>
        <dbReference type="SAM" id="MobiDB-lite"/>
    </source>
</evidence>
<dbReference type="EMBL" id="CAJEWN010000197">
    <property type="protein sequence ID" value="CAD2172264.1"/>
    <property type="molecule type" value="Genomic_DNA"/>
</dbReference>
<gene>
    <name evidence="2" type="ORF">MENT_LOCUS23804</name>
</gene>
<dbReference type="AlphaFoldDB" id="A0A6V7VD55"/>
<accession>A0A6V7VD55</accession>
<feature type="region of interest" description="Disordered" evidence="1">
    <location>
        <begin position="1"/>
        <end position="56"/>
    </location>
</feature>
<dbReference type="OrthoDB" id="5842031at2759"/>
<proteinExistence type="predicted"/>
<organism evidence="2 3">
    <name type="scientific">Meloidogyne enterolobii</name>
    <name type="common">Root-knot nematode worm</name>
    <name type="synonym">Meloidogyne mayaguensis</name>
    <dbReference type="NCBI Taxonomy" id="390850"/>
    <lineage>
        <taxon>Eukaryota</taxon>
        <taxon>Metazoa</taxon>
        <taxon>Ecdysozoa</taxon>
        <taxon>Nematoda</taxon>
        <taxon>Chromadorea</taxon>
        <taxon>Rhabditida</taxon>
        <taxon>Tylenchina</taxon>
        <taxon>Tylenchomorpha</taxon>
        <taxon>Tylenchoidea</taxon>
        <taxon>Meloidogynidae</taxon>
        <taxon>Meloidogyninae</taxon>
        <taxon>Meloidogyne</taxon>
    </lineage>
</organism>
<protein>
    <submittedName>
        <fullName evidence="2">Uncharacterized protein</fullName>
    </submittedName>
</protein>
<evidence type="ECO:0000313" key="2">
    <source>
        <dbReference type="EMBL" id="CAD2172264.1"/>
    </source>
</evidence>
<feature type="compositionally biased region" description="Low complexity" evidence="1">
    <location>
        <begin position="46"/>
        <end position="56"/>
    </location>
</feature>
<comment type="caution">
    <text evidence="2">The sequence shown here is derived from an EMBL/GenBank/DDBJ whole genome shotgun (WGS) entry which is preliminary data.</text>
</comment>
<dbReference type="Proteomes" id="UP000580250">
    <property type="component" value="Unassembled WGS sequence"/>
</dbReference>
<sequence length="113" mass="12664">MRLDNLAENSKAMETEEENEDDNRKRATASEGIQQLSDRTPVLFSTPPLTQQTLTNNTPTNLINPLILQQQQQTIIPSQELSTSSNNLNNSSNNSFCINSLLSLFNQVSQQQQ</sequence>
<reference evidence="2 3" key="1">
    <citation type="submission" date="2020-08" db="EMBL/GenBank/DDBJ databases">
        <authorList>
            <person name="Koutsovoulos G."/>
            <person name="Danchin GJ E."/>
        </authorList>
    </citation>
    <scope>NUCLEOTIDE SEQUENCE [LARGE SCALE GENOMIC DNA]</scope>
</reference>